<dbReference type="Gene3D" id="1.10.730.10">
    <property type="entry name" value="Isoleucyl-tRNA Synthetase, Domain 1"/>
    <property type="match status" value="1"/>
</dbReference>
<dbReference type="PANTHER" id="PTHR45765:SF1">
    <property type="entry name" value="METHIONINE--TRNA LIGASE, CYTOPLASMIC"/>
    <property type="match status" value="1"/>
</dbReference>
<evidence type="ECO:0000256" key="2">
    <source>
        <dbReference type="ARBA" id="ARBA00004496"/>
    </source>
</evidence>
<dbReference type="GO" id="GO:0005524">
    <property type="term" value="F:ATP binding"/>
    <property type="evidence" value="ECO:0007669"/>
    <property type="project" value="UniProtKB-UniRule"/>
</dbReference>
<sequence length="543" mass="64224">MKKIIVTCALPYANGSLHLGHILEHIQADIWVRYQRMIDNQVWFICADDAHGTPIMLKAKNIQLPPETLIKKIHKEHKTDFKNFNIIHDNYHSTHSSENKKTLEKIYNILKKKKYIKKKRTSQFFDIKEKMFLPDRFVIGTCPKCKTKNQYSDNCEICGSTYSCKEIINPKSTISNSIPILKNSTHYFFNLPIFSKMLKNWITSGTLNKNVSNKILEWFKIGLKKWNISRDAPYFGFKIPKTNKYFYVWLDATIGYISTFKNLCKKNKNINFNEFWNKNTKTKLYHFIGKDIVYFHSLFWIAILEGCKLRKPNKIFIHGHLTINKIKMSKSKKTHIKAKTWLKNFNSDSLRYYLASKLSHKLEDIDLNLIDFKKKINNDIVNKLINLAYRNLKFIHKLYNNKLSKTLDNNNLYATFVKKSKHILKYFNNCNFSKITKKIMKLTKKANYYIDQQKPWKLVKTSKNKNKVHEICTTGINLFKILMTLLKPILPKLSNKIEKLLNTNLTFKNINKPLLNHKIKNPKKLFNRIKNNQINNLLKNNKI</sequence>
<keyword evidence="5 12" id="KW-0436">Ligase</keyword>
<evidence type="ECO:0000256" key="4">
    <source>
        <dbReference type="ARBA" id="ARBA00022490"/>
    </source>
</evidence>
<evidence type="ECO:0000313" key="16">
    <source>
        <dbReference type="Proteomes" id="UP001214992"/>
    </source>
</evidence>
<comment type="catalytic activity">
    <reaction evidence="11 12">
        <text>tRNA(Met) + L-methionine + ATP = L-methionyl-tRNA(Met) + AMP + diphosphate</text>
        <dbReference type="Rhea" id="RHEA:13481"/>
        <dbReference type="Rhea" id="RHEA-COMP:9667"/>
        <dbReference type="Rhea" id="RHEA-COMP:9698"/>
        <dbReference type="ChEBI" id="CHEBI:30616"/>
        <dbReference type="ChEBI" id="CHEBI:33019"/>
        <dbReference type="ChEBI" id="CHEBI:57844"/>
        <dbReference type="ChEBI" id="CHEBI:78442"/>
        <dbReference type="ChEBI" id="CHEBI:78530"/>
        <dbReference type="ChEBI" id="CHEBI:456215"/>
        <dbReference type="EC" id="6.1.1.10"/>
    </reaction>
</comment>
<proteinExistence type="inferred from homology"/>
<dbReference type="InterPro" id="IPR033911">
    <property type="entry name" value="MetRS_core"/>
</dbReference>
<evidence type="ECO:0000256" key="12">
    <source>
        <dbReference type="HAMAP-Rule" id="MF_00098"/>
    </source>
</evidence>
<feature type="binding site" evidence="12">
    <location>
        <position position="155"/>
    </location>
    <ligand>
        <name>Zn(2+)</name>
        <dbReference type="ChEBI" id="CHEBI:29105"/>
    </ligand>
</feature>
<evidence type="ECO:0000256" key="1">
    <source>
        <dbReference type="ARBA" id="ARBA00003314"/>
    </source>
</evidence>
<dbReference type="InterPro" id="IPR009080">
    <property type="entry name" value="tRNAsynth_Ia_anticodon-bd"/>
</dbReference>
<dbReference type="Gene3D" id="3.40.50.620">
    <property type="entry name" value="HUPs"/>
    <property type="match status" value="1"/>
</dbReference>
<comment type="subunit">
    <text evidence="12">Monomer.</text>
</comment>
<dbReference type="PRINTS" id="PR01041">
    <property type="entry name" value="TRNASYNTHMET"/>
</dbReference>
<dbReference type="PROSITE" id="PS00178">
    <property type="entry name" value="AA_TRNA_LIGASE_I"/>
    <property type="match status" value="1"/>
</dbReference>
<feature type="short sequence motif" description="'KMSKS' region" evidence="12">
    <location>
        <begin position="327"/>
        <end position="331"/>
    </location>
</feature>
<comment type="function">
    <text evidence="1 12">Is required not only for elongation of protein synthesis but also for the initiation of all mRNA translation through initiator tRNA(fMet) aminoacylation.</text>
</comment>
<evidence type="ECO:0000256" key="6">
    <source>
        <dbReference type="ARBA" id="ARBA00022741"/>
    </source>
</evidence>
<accession>A0AAX3N738</accession>
<keyword evidence="6 12" id="KW-0547">Nucleotide-binding</keyword>
<dbReference type="InterPro" id="IPR015413">
    <property type="entry name" value="Methionyl/Leucyl_tRNA_Synth"/>
</dbReference>
<comment type="subcellular location">
    <subcellularLocation>
        <location evidence="2 12">Cytoplasm</location>
    </subcellularLocation>
</comment>
<dbReference type="InterPro" id="IPR029038">
    <property type="entry name" value="MetRS_Zn"/>
</dbReference>
<feature type="domain" description="Methionyl/Leucyl tRNA synthetase" evidence="13">
    <location>
        <begin position="5"/>
        <end position="391"/>
    </location>
</feature>
<dbReference type="InterPro" id="IPR023458">
    <property type="entry name" value="Met-tRNA_ligase_1"/>
</dbReference>
<evidence type="ECO:0000256" key="7">
    <source>
        <dbReference type="ARBA" id="ARBA00022833"/>
    </source>
</evidence>
<dbReference type="Pfam" id="PF19303">
    <property type="entry name" value="Anticodon_3"/>
    <property type="match status" value="1"/>
</dbReference>
<dbReference type="GO" id="GO:0046872">
    <property type="term" value="F:metal ion binding"/>
    <property type="evidence" value="ECO:0007669"/>
    <property type="project" value="UniProtKB-KW"/>
</dbReference>
<evidence type="ECO:0000256" key="10">
    <source>
        <dbReference type="ARBA" id="ARBA00023146"/>
    </source>
</evidence>
<dbReference type="HAMAP" id="MF_00098">
    <property type="entry name" value="Met_tRNA_synth_type1"/>
    <property type="match status" value="1"/>
</dbReference>
<feature type="short sequence motif" description="'HIGH' region" evidence="12">
    <location>
        <begin position="11"/>
        <end position="21"/>
    </location>
</feature>
<dbReference type="NCBIfam" id="TIGR00398">
    <property type="entry name" value="metG"/>
    <property type="match status" value="1"/>
</dbReference>
<feature type="domain" description="Methionyl-tRNA synthetase anticodon-binding" evidence="14">
    <location>
        <begin position="409"/>
        <end position="536"/>
    </location>
</feature>
<keyword evidence="9 12" id="KW-0648">Protein biosynthesis</keyword>
<evidence type="ECO:0000259" key="13">
    <source>
        <dbReference type="Pfam" id="PF09334"/>
    </source>
</evidence>
<dbReference type="RefSeq" id="WP_274360427.1">
    <property type="nucleotide sequence ID" value="NZ_CP110496.1"/>
</dbReference>
<dbReference type="Proteomes" id="UP001214992">
    <property type="component" value="Chromosome"/>
</dbReference>
<keyword evidence="12" id="KW-0479">Metal-binding</keyword>
<comment type="similarity">
    <text evidence="3 12">Belongs to the class-I aminoacyl-tRNA synthetase family. MetG type 1 subfamily.</text>
</comment>
<dbReference type="GO" id="GO:0004825">
    <property type="term" value="F:methionine-tRNA ligase activity"/>
    <property type="evidence" value="ECO:0007669"/>
    <property type="project" value="UniProtKB-UniRule"/>
</dbReference>
<dbReference type="GO" id="GO:0005829">
    <property type="term" value="C:cytosol"/>
    <property type="evidence" value="ECO:0007669"/>
    <property type="project" value="TreeGrafter"/>
</dbReference>
<feature type="binding site" evidence="12">
    <location>
        <position position="145"/>
    </location>
    <ligand>
        <name>Zn(2+)</name>
        <dbReference type="ChEBI" id="CHEBI:29105"/>
    </ligand>
</feature>
<dbReference type="InterPro" id="IPR001412">
    <property type="entry name" value="aa-tRNA-synth_I_CS"/>
</dbReference>
<dbReference type="SUPFAM" id="SSF52374">
    <property type="entry name" value="Nucleotidylyl transferase"/>
    <property type="match status" value="1"/>
</dbReference>
<evidence type="ECO:0000259" key="14">
    <source>
        <dbReference type="Pfam" id="PF19303"/>
    </source>
</evidence>
<dbReference type="EC" id="6.1.1.10" evidence="12"/>
<dbReference type="EMBL" id="CP110496">
    <property type="protein sequence ID" value="WDI78402.1"/>
    <property type="molecule type" value="Genomic_DNA"/>
</dbReference>
<dbReference type="Gene3D" id="2.20.28.20">
    <property type="entry name" value="Methionyl-tRNA synthetase, Zn-domain"/>
    <property type="match status" value="1"/>
</dbReference>
<keyword evidence="7 12" id="KW-0862">Zinc</keyword>
<dbReference type="AlphaFoldDB" id="A0AAX3N738"/>
<feature type="binding site" evidence="12">
    <location>
        <position position="142"/>
    </location>
    <ligand>
        <name>Zn(2+)</name>
        <dbReference type="ChEBI" id="CHEBI:29105"/>
    </ligand>
</feature>
<dbReference type="SUPFAM" id="SSF47323">
    <property type="entry name" value="Anticodon-binding domain of a subclass of class I aminoacyl-tRNA synthetases"/>
    <property type="match status" value="1"/>
</dbReference>
<name>A0AAX3N738_9ENTR</name>
<reference evidence="15" key="1">
    <citation type="submission" date="2022-11" db="EMBL/GenBank/DDBJ databases">
        <title>Genomic comparisons reveal selection pressure and functional variation between nutritional endosymbionts of cave-adapted and epigean Hawaiian planthoppers.</title>
        <authorList>
            <person name="Gossett J.M."/>
            <person name="Porter M.L."/>
            <person name="Vasquez Y."/>
            <person name="Bennett G.M."/>
            <person name="Chong R.A."/>
        </authorList>
    </citation>
    <scope>NUCLEOTIDE SEQUENCE</scope>
    <source>
        <strain evidence="15">OPOL2</strain>
    </source>
</reference>
<feature type="binding site" evidence="12">
    <location>
        <position position="158"/>
    </location>
    <ligand>
        <name>Zn(2+)</name>
        <dbReference type="ChEBI" id="CHEBI:29105"/>
    </ligand>
</feature>
<organism evidence="15 16">
    <name type="scientific">Candidatus Purcelliella pentastirinorum</name>
    <dbReference type="NCBI Taxonomy" id="472834"/>
    <lineage>
        <taxon>Bacteria</taxon>
        <taxon>Pseudomonadati</taxon>
        <taxon>Pseudomonadota</taxon>
        <taxon>Gammaproteobacteria</taxon>
        <taxon>Enterobacterales</taxon>
        <taxon>Enterobacteriaceae</taxon>
        <taxon>Candidatus Purcelliella</taxon>
    </lineage>
</organism>
<dbReference type="GO" id="GO:0006431">
    <property type="term" value="P:methionyl-tRNA aminoacylation"/>
    <property type="evidence" value="ECO:0007669"/>
    <property type="project" value="UniProtKB-UniRule"/>
</dbReference>
<dbReference type="InterPro" id="IPR014758">
    <property type="entry name" value="Met-tRNA_synth"/>
</dbReference>
<evidence type="ECO:0000256" key="9">
    <source>
        <dbReference type="ARBA" id="ARBA00022917"/>
    </source>
</evidence>
<dbReference type="InterPro" id="IPR041872">
    <property type="entry name" value="Anticodon_Met"/>
</dbReference>
<dbReference type="InterPro" id="IPR014729">
    <property type="entry name" value="Rossmann-like_a/b/a_fold"/>
</dbReference>
<dbReference type="FunFam" id="2.20.28.20:FF:000001">
    <property type="entry name" value="Methionine--tRNA ligase"/>
    <property type="match status" value="1"/>
</dbReference>
<protein>
    <recommendedName>
        <fullName evidence="12">Methionine--tRNA ligase</fullName>
        <ecNumber evidence="12">6.1.1.10</ecNumber>
    </recommendedName>
    <alternativeName>
        <fullName evidence="12">Methionyl-tRNA synthetase</fullName>
        <shortName evidence="12">MetRS</shortName>
    </alternativeName>
</protein>
<dbReference type="SUPFAM" id="SSF57770">
    <property type="entry name" value="Methionyl-tRNA synthetase (MetRS), Zn-domain"/>
    <property type="match status" value="1"/>
</dbReference>
<keyword evidence="4 12" id="KW-0963">Cytoplasm</keyword>
<evidence type="ECO:0000256" key="8">
    <source>
        <dbReference type="ARBA" id="ARBA00022840"/>
    </source>
</evidence>
<keyword evidence="10 12" id="KW-0030">Aminoacyl-tRNA synthetase</keyword>
<gene>
    <name evidence="12 15" type="primary">metG</name>
    <name evidence="15" type="ORF">ONB71_01670</name>
</gene>
<evidence type="ECO:0000256" key="3">
    <source>
        <dbReference type="ARBA" id="ARBA00008258"/>
    </source>
</evidence>
<evidence type="ECO:0000313" key="15">
    <source>
        <dbReference type="EMBL" id="WDI78402.1"/>
    </source>
</evidence>
<feature type="binding site" evidence="12">
    <location>
        <position position="330"/>
    </location>
    <ligand>
        <name>ATP</name>
        <dbReference type="ChEBI" id="CHEBI:30616"/>
    </ligand>
</feature>
<dbReference type="Pfam" id="PF09334">
    <property type="entry name" value="tRNA-synt_1g"/>
    <property type="match status" value="1"/>
</dbReference>
<dbReference type="CDD" id="cd07957">
    <property type="entry name" value="Anticodon_Ia_Met"/>
    <property type="match status" value="1"/>
</dbReference>
<comment type="cofactor">
    <cofactor evidence="12">
        <name>Zn(2+)</name>
        <dbReference type="ChEBI" id="CHEBI:29105"/>
    </cofactor>
    <text evidence="12">Binds 1 zinc ion per subunit.</text>
</comment>
<dbReference type="NCBIfam" id="NF001100">
    <property type="entry name" value="PRK00133.1"/>
    <property type="match status" value="1"/>
</dbReference>
<evidence type="ECO:0000256" key="5">
    <source>
        <dbReference type="ARBA" id="ARBA00022598"/>
    </source>
</evidence>
<dbReference type="PANTHER" id="PTHR45765">
    <property type="entry name" value="METHIONINE--TRNA LIGASE"/>
    <property type="match status" value="1"/>
</dbReference>
<keyword evidence="8 12" id="KW-0067">ATP-binding</keyword>
<evidence type="ECO:0000256" key="11">
    <source>
        <dbReference type="ARBA" id="ARBA00047364"/>
    </source>
</evidence>